<name>H5US32_9MICO</name>
<dbReference type="PANTHER" id="PTHR22753">
    <property type="entry name" value="TRANSMEMBRANE PROTEIN 68"/>
    <property type="match status" value="1"/>
</dbReference>
<dbReference type="SMART" id="SM00563">
    <property type="entry name" value="PlsC"/>
    <property type="match status" value="1"/>
</dbReference>
<dbReference type="Proteomes" id="UP000004367">
    <property type="component" value="Unassembled WGS sequence"/>
</dbReference>
<dbReference type="RefSeq" id="WP_009482438.1">
    <property type="nucleotide sequence ID" value="NZ_BAFE01000053.1"/>
</dbReference>
<dbReference type="AlphaFoldDB" id="H5US32"/>
<dbReference type="CDD" id="cd07987">
    <property type="entry name" value="LPLAT_MGAT-like"/>
    <property type="match status" value="1"/>
</dbReference>
<dbReference type="PANTHER" id="PTHR22753:SF14">
    <property type="entry name" value="MONOACYLGLYCEROL_DIACYLGLYCEROL O-ACYLTRANSFERASE"/>
    <property type="match status" value="1"/>
</dbReference>
<evidence type="ECO:0000259" key="1">
    <source>
        <dbReference type="SMART" id="SM00563"/>
    </source>
</evidence>
<sequence length="318" mass="34507">MNELVRAVLAALPGGAETEVVDILARALHAAAELTGHEGAEAERVVAAGLAFLRRRLEGDYEIDEFGFDREFTELVYLPVLRPLYRRWFRVEVRGIEHVPAEGGALVVSNHSGTIPIDTLMTAVAIHDEHPAHRILRPLGADLVFALPIVGEYARRAGATLASHDDAGRLLAGGEIVGVWPEGFKGVGKTYANRYRLQRFGRGGFVATALRAKVPIVPCSVVGAEEAYPMIADLRPLARLLGFPYFPITPTFPFLGPLGAVPLPSKWIIEFGAPVDTGRLGPDAADDPLTVFDLTDEVRETIQRTLHGLLARRGSTFP</sequence>
<protein>
    <submittedName>
        <fullName evidence="2">Putative acyltransferase</fullName>
    </submittedName>
</protein>
<proteinExistence type="predicted"/>
<dbReference type="Pfam" id="PF01553">
    <property type="entry name" value="Acyltransferase"/>
    <property type="match status" value="1"/>
</dbReference>
<comment type="caution">
    <text evidence="2">The sequence shown here is derived from an EMBL/GenBank/DDBJ whole genome shotgun (WGS) entry which is preliminary data.</text>
</comment>
<dbReference type="GO" id="GO:0016746">
    <property type="term" value="F:acyltransferase activity"/>
    <property type="evidence" value="ECO:0007669"/>
    <property type="project" value="UniProtKB-KW"/>
</dbReference>
<dbReference type="SUPFAM" id="SSF69593">
    <property type="entry name" value="Glycerol-3-phosphate (1)-acyltransferase"/>
    <property type="match status" value="1"/>
</dbReference>
<gene>
    <name evidence="2" type="ORF">MOPEL_074_00270</name>
</gene>
<keyword evidence="3" id="KW-1185">Reference proteome</keyword>
<feature type="domain" description="Phospholipid/glycerol acyltransferase" evidence="1">
    <location>
        <begin position="105"/>
        <end position="224"/>
    </location>
</feature>
<accession>H5US32</accession>
<dbReference type="eggNOG" id="COG0204">
    <property type="taxonomic scope" value="Bacteria"/>
</dbReference>
<dbReference type="EMBL" id="BAFE01000053">
    <property type="protein sequence ID" value="GAB48540.1"/>
    <property type="molecule type" value="Genomic_DNA"/>
</dbReference>
<dbReference type="GO" id="GO:0016020">
    <property type="term" value="C:membrane"/>
    <property type="evidence" value="ECO:0007669"/>
    <property type="project" value="TreeGrafter"/>
</dbReference>
<dbReference type="PIRSF" id="PIRSF016753">
    <property type="entry name" value="P_lipid/glycerol_ac_tran_prd"/>
    <property type="match status" value="1"/>
</dbReference>
<evidence type="ECO:0000313" key="2">
    <source>
        <dbReference type="EMBL" id="GAB48540.1"/>
    </source>
</evidence>
<organism evidence="2 3">
    <name type="scientific">Mobilicoccus pelagius NBRC 104925</name>
    <dbReference type="NCBI Taxonomy" id="1089455"/>
    <lineage>
        <taxon>Bacteria</taxon>
        <taxon>Bacillati</taxon>
        <taxon>Actinomycetota</taxon>
        <taxon>Actinomycetes</taxon>
        <taxon>Micrococcales</taxon>
        <taxon>Dermatophilaceae</taxon>
        <taxon>Mobilicoccus</taxon>
    </lineage>
</organism>
<dbReference type="InterPro" id="IPR002123">
    <property type="entry name" value="Plipid/glycerol_acylTrfase"/>
</dbReference>
<keyword evidence="2" id="KW-0808">Transferase</keyword>
<evidence type="ECO:0000313" key="3">
    <source>
        <dbReference type="Proteomes" id="UP000004367"/>
    </source>
</evidence>
<dbReference type="InterPro" id="IPR016676">
    <property type="entry name" value="P_lipid/glycerol_AcTrfase_prd"/>
</dbReference>
<dbReference type="STRING" id="1089455.MOPEL_074_00270"/>
<keyword evidence="2" id="KW-0012">Acyltransferase</keyword>
<reference evidence="2 3" key="1">
    <citation type="submission" date="2012-02" db="EMBL/GenBank/DDBJ databases">
        <title>Whole genome shotgun sequence of Mobilicoccus pelagius NBRC 104925.</title>
        <authorList>
            <person name="Yoshida Y."/>
            <person name="Hosoyama A."/>
            <person name="Tsuchikane K."/>
            <person name="Katsumata H."/>
            <person name="Yamazaki S."/>
            <person name="Fujita N."/>
        </authorList>
    </citation>
    <scope>NUCLEOTIDE SEQUENCE [LARGE SCALE GENOMIC DNA]</scope>
    <source>
        <strain evidence="2 3">NBRC 104925</strain>
    </source>
</reference>